<keyword evidence="1" id="KW-0472">Membrane</keyword>
<name>A0AA39HMZ4_9BILA</name>
<protein>
    <submittedName>
        <fullName evidence="2">Uncharacterized protein</fullName>
    </submittedName>
</protein>
<feature type="transmembrane region" description="Helical" evidence="1">
    <location>
        <begin position="12"/>
        <end position="30"/>
    </location>
</feature>
<dbReference type="AlphaFoldDB" id="A0AA39HMZ4"/>
<gene>
    <name evidence="2" type="ORF">QR680_003798</name>
</gene>
<keyword evidence="1" id="KW-0812">Transmembrane</keyword>
<dbReference type="Proteomes" id="UP001175271">
    <property type="component" value="Unassembled WGS sequence"/>
</dbReference>
<sequence length="109" mass="12659">MNFIATEFDAKIFLMVLTLPAIALLCVLFAKRAFYRKQEKGHELPQYCQTNILGLNQRQDKVHMIPQPQEKPQELPPLKEEKKPLMQFQNVTVVDMDPEDSSTWDVISL</sequence>
<comment type="caution">
    <text evidence="2">The sequence shown here is derived from an EMBL/GenBank/DDBJ whole genome shotgun (WGS) entry which is preliminary data.</text>
</comment>
<evidence type="ECO:0000313" key="3">
    <source>
        <dbReference type="Proteomes" id="UP001175271"/>
    </source>
</evidence>
<evidence type="ECO:0000313" key="2">
    <source>
        <dbReference type="EMBL" id="KAK0408146.1"/>
    </source>
</evidence>
<keyword evidence="3" id="KW-1185">Reference proteome</keyword>
<proteinExistence type="predicted"/>
<accession>A0AA39HMZ4</accession>
<dbReference type="EMBL" id="JAUCMV010000003">
    <property type="protein sequence ID" value="KAK0408146.1"/>
    <property type="molecule type" value="Genomic_DNA"/>
</dbReference>
<organism evidence="2 3">
    <name type="scientific">Steinernema hermaphroditum</name>
    <dbReference type="NCBI Taxonomy" id="289476"/>
    <lineage>
        <taxon>Eukaryota</taxon>
        <taxon>Metazoa</taxon>
        <taxon>Ecdysozoa</taxon>
        <taxon>Nematoda</taxon>
        <taxon>Chromadorea</taxon>
        <taxon>Rhabditida</taxon>
        <taxon>Tylenchina</taxon>
        <taxon>Panagrolaimomorpha</taxon>
        <taxon>Strongyloidoidea</taxon>
        <taxon>Steinernematidae</taxon>
        <taxon>Steinernema</taxon>
    </lineage>
</organism>
<reference evidence="2" key="1">
    <citation type="submission" date="2023-06" db="EMBL/GenBank/DDBJ databases">
        <title>Genomic analysis of the entomopathogenic nematode Steinernema hermaphroditum.</title>
        <authorList>
            <person name="Schwarz E.M."/>
            <person name="Heppert J.K."/>
            <person name="Baniya A."/>
            <person name="Schwartz H.T."/>
            <person name="Tan C.-H."/>
            <person name="Antoshechkin I."/>
            <person name="Sternberg P.W."/>
            <person name="Goodrich-Blair H."/>
            <person name="Dillman A.R."/>
        </authorList>
    </citation>
    <scope>NUCLEOTIDE SEQUENCE</scope>
    <source>
        <strain evidence="2">PS9179</strain>
        <tissue evidence="2">Whole animal</tissue>
    </source>
</reference>
<evidence type="ECO:0000256" key="1">
    <source>
        <dbReference type="SAM" id="Phobius"/>
    </source>
</evidence>
<keyword evidence="1" id="KW-1133">Transmembrane helix</keyword>